<sequence>MERYQWTTSLGVKPNMQHLRQAILNISILAKNQSQYLTFIRWLLGLGIDPNCLPRQRRRVVRL</sequence>
<proteinExistence type="predicted"/>
<dbReference type="Proteomes" id="UP000217838">
    <property type="component" value="Unassembled WGS sequence"/>
</dbReference>
<evidence type="ECO:0000313" key="2">
    <source>
        <dbReference type="Proteomes" id="UP000217838"/>
    </source>
</evidence>
<dbReference type="EMBL" id="NVUU01000114">
    <property type="protein sequence ID" value="PCI92277.1"/>
    <property type="molecule type" value="Genomic_DNA"/>
</dbReference>
<protein>
    <submittedName>
        <fullName evidence="1">Uncharacterized protein</fullName>
    </submittedName>
</protein>
<organism evidence="1 2">
    <name type="scientific">Aerophobetes bacterium</name>
    <dbReference type="NCBI Taxonomy" id="2030807"/>
    <lineage>
        <taxon>Bacteria</taxon>
        <taxon>Candidatus Aerophobota</taxon>
    </lineage>
</organism>
<reference evidence="2" key="1">
    <citation type="submission" date="2017-08" db="EMBL/GenBank/DDBJ databases">
        <title>A dynamic microbial community with high functional redundancy inhabits the cold, oxic subseafloor aquifer.</title>
        <authorList>
            <person name="Tully B.J."/>
            <person name="Wheat C.G."/>
            <person name="Glazer B.T."/>
            <person name="Huber J.A."/>
        </authorList>
    </citation>
    <scope>NUCLEOTIDE SEQUENCE [LARGE SCALE GENOMIC DNA]</scope>
</reference>
<gene>
    <name evidence="1" type="ORF">COB11_07775</name>
</gene>
<dbReference type="AlphaFoldDB" id="A0A2A4YD98"/>
<comment type="caution">
    <text evidence="1">The sequence shown here is derived from an EMBL/GenBank/DDBJ whole genome shotgun (WGS) entry which is preliminary data.</text>
</comment>
<evidence type="ECO:0000313" key="1">
    <source>
        <dbReference type="EMBL" id="PCI92277.1"/>
    </source>
</evidence>
<accession>A0A2A4YD98</accession>
<name>A0A2A4YD98_UNCAE</name>